<sequence length="209" mass="23616">MELGREINVGQTNFDAFKWMNESSISFRNDALIMYATKKSDFFCNHTPTAEVGITPENLTNAPFFYTEVTGDFVMKVKVSHEFKETYDSASVMVMKDLHVWAKACFELTDFDTNAVVSVVTNEVSDDANGCNIDAKEVWLQIARLGNSFAFHYSLDGRKFDMMRFFSLPVEETVKVGLLAQAPLGQGGERVYEHFSLELKSVKNIRMGV</sequence>
<dbReference type="OrthoDB" id="9808724at2"/>
<dbReference type="Proteomes" id="UP000092024">
    <property type="component" value="Unassembled WGS sequence"/>
</dbReference>
<name>A0A1A5YRJ9_9BACL</name>
<dbReference type="Gene3D" id="2.60.120.200">
    <property type="match status" value="1"/>
</dbReference>
<dbReference type="AlphaFoldDB" id="A0A1A5YRJ9"/>
<accession>A0A1A5YRJ9</accession>
<dbReference type="SUPFAM" id="SSF49899">
    <property type="entry name" value="Concanavalin A-like lectins/glucanases"/>
    <property type="match status" value="1"/>
</dbReference>
<gene>
    <name evidence="1" type="ORF">A7K91_10205</name>
</gene>
<dbReference type="Pfam" id="PF07081">
    <property type="entry name" value="DUF1349"/>
    <property type="match status" value="1"/>
</dbReference>
<evidence type="ECO:0008006" key="3">
    <source>
        <dbReference type="Google" id="ProtNLM"/>
    </source>
</evidence>
<comment type="caution">
    <text evidence="1">The sequence shown here is derived from an EMBL/GenBank/DDBJ whole genome shotgun (WGS) entry which is preliminary data.</text>
</comment>
<dbReference type="PANTHER" id="PTHR35332">
    <property type="entry name" value="REGULATION OF ENOLASE PROTEIN 1"/>
    <property type="match status" value="1"/>
</dbReference>
<protein>
    <recommendedName>
        <fullName evidence="3">DUF1349 domain-containing protein</fullName>
    </recommendedName>
</protein>
<dbReference type="InterPro" id="IPR009784">
    <property type="entry name" value="DUF1349"/>
</dbReference>
<proteinExistence type="predicted"/>
<dbReference type="EMBL" id="LYPA01000028">
    <property type="protein sequence ID" value="OBR68184.1"/>
    <property type="molecule type" value="Genomic_DNA"/>
</dbReference>
<keyword evidence="2" id="KW-1185">Reference proteome</keyword>
<evidence type="ECO:0000313" key="2">
    <source>
        <dbReference type="Proteomes" id="UP000092024"/>
    </source>
</evidence>
<dbReference type="STRING" id="1844972.A7K91_10205"/>
<reference evidence="1 2" key="1">
    <citation type="submission" date="2016-05" db="EMBL/GenBank/DDBJ databases">
        <title>Paenibacillus oryzae. sp. nov., isolated from the rice root.</title>
        <authorList>
            <person name="Zhang J."/>
            <person name="Zhang X."/>
        </authorList>
    </citation>
    <scope>NUCLEOTIDE SEQUENCE [LARGE SCALE GENOMIC DNA]</scope>
    <source>
        <strain evidence="1 2">1DrF-4</strain>
    </source>
</reference>
<evidence type="ECO:0000313" key="1">
    <source>
        <dbReference type="EMBL" id="OBR68184.1"/>
    </source>
</evidence>
<dbReference type="PANTHER" id="PTHR35332:SF2">
    <property type="entry name" value="REGULATION OF ENOLASE PROTEIN 1"/>
    <property type="match status" value="1"/>
</dbReference>
<organism evidence="1 2">
    <name type="scientific">Paenibacillus oryzae</name>
    <dbReference type="NCBI Taxonomy" id="1844972"/>
    <lineage>
        <taxon>Bacteria</taxon>
        <taxon>Bacillati</taxon>
        <taxon>Bacillota</taxon>
        <taxon>Bacilli</taxon>
        <taxon>Bacillales</taxon>
        <taxon>Paenibacillaceae</taxon>
        <taxon>Paenibacillus</taxon>
    </lineage>
</organism>
<dbReference type="InterPro" id="IPR013320">
    <property type="entry name" value="ConA-like_dom_sf"/>
</dbReference>